<organism evidence="2 3">
    <name type="scientific">Robertmurraya siralis</name>
    <dbReference type="NCBI Taxonomy" id="77777"/>
    <lineage>
        <taxon>Bacteria</taxon>
        <taxon>Bacillati</taxon>
        <taxon>Bacillota</taxon>
        <taxon>Bacilli</taxon>
        <taxon>Bacillales</taxon>
        <taxon>Bacillaceae</taxon>
        <taxon>Robertmurraya</taxon>
    </lineage>
</organism>
<reference evidence="2" key="1">
    <citation type="submission" date="2021-03" db="EMBL/GenBank/DDBJ databases">
        <title>Antimicrobial resistance genes in bacteria isolated from Japanese honey, and their potential for conferring macrolide and lincosamide resistance in the American foulbrood pathogen Paenibacillus larvae.</title>
        <authorList>
            <person name="Okamoto M."/>
            <person name="Kumagai M."/>
            <person name="Kanamori H."/>
            <person name="Takamatsu D."/>
        </authorList>
    </citation>
    <scope>NUCLEOTIDE SEQUENCE</scope>
    <source>
        <strain evidence="2">J27TS8</strain>
    </source>
</reference>
<protein>
    <recommendedName>
        <fullName evidence="1">NADP-dependent oxidoreductase domain-containing protein</fullName>
    </recommendedName>
</protein>
<accession>A0A920BRY8</accession>
<dbReference type="PANTHER" id="PTHR43312">
    <property type="entry name" value="D-THREO-ALDOSE 1-DEHYDROGENASE"/>
    <property type="match status" value="1"/>
</dbReference>
<proteinExistence type="predicted"/>
<comment type="caution">
    <text evidence="2">The sequence shown here is derived from an EMBL/GenBank/DDBJ whole genome shotgun (WGS) entry which is preliminary data.</text>
</comment>
<sequence>MKYRALGKTDLNVSVIGVGTWQFGGEWGINFNQLEVDHILAKAQEVGINFIDTAECYGDHLSENFIGDYINRHNRED</sequence>
<dbReference type="AlphaFoldDB" id="A0A920BRY8"/>
<feature type="domain" description="NADP-dependent oxidoreductase" evidence="1">
    <location>
        <begin position="16"/>
        <end position="76"/>
    </location>
</feature>
<gene>
    <name evidence="2" type="ORF">J27TS8_02070</name>
</gene>
<dbReference type="PANTHER" id="PTHR43312:SF1">
    <property type="entry name" value="NADP-DEPENDENT OXIDOREDUCTASE DOMAIN-CONTAINING PROTEIN"/>
    <property type="match status" value="1"/>
</dbReference>
<evidence type="ECO:0000259" key="1">
    <source>
        <dbReference type="Pfam" id="PF00248"/>
    </source>
</evidence>
<dbReference type="InterPro" id="IPR053135">
    <property type="entry name" value="AKR2_Oxidoreductase"/>
</dbReference>
<dbReference type="InterPro" id="IPR036812">
    <property type="entry name" value="NAD(P)_OxRdtase_dom_sf"/>
</dbReference>
<name>A0A920BRY8_9BACI</name>
<evidence type="ECO:0000313" key="3">
    <source>
        <dbReference type="Proteomes" id="UP000682111"/>
    </source>
</evidence>
<keyword evidence="3" id="KW-1185">Reference proteome</keyword>
<evidence type="ECO:0000313" key="2">
    <source>
        <dbReference type="EMBL" id="GIN60214.1"/>
    </source>
</evidence>
<dbReference type="Pfam" id="PF00248">
    <property type="entry name" value="Aldo_ket_red"/>
    <property type="match status" value="1"/>
</dbReference>
<dbReference type="InterPro" id="IPR023210">
    <property type="entry name" value="NADP_OxRdtase_dom"/>
</dbReference>
<dbReference type="Proteomes" id="UP000682111">
    <property type="component" value="Unassembled WGS sequence"/>
</dbReference>
<dbReference type="Gene3D" id="3.20.20.100">
    <property type="entry name" value="NADP-dependent oxidoreductase domain"/>
    <property type="match status" value="1"/>
</dbReference>
<dbReference type="EMBL" id="BORC01000001">
    <property type="protein sequence ID" value="GIN60214.1"/>
    <property type="molecule type" value="Genomic_DNA"/>
</dbReference>
<dbReference type="SUPFAM" id="SSF51430">
    <property type="entry name" value="NAD(P)-linked oxidoreductase"/>
    <property type="match status" value="1"/>
</dbReference>